<evidence type="ECO:0000256" key="6">
    <source>
        <dbReference type="SAM" id="MobiDB-lite"/>
    </source>
</evidence>
<evidence type="ECO:0000313" key="10">
    <source>
        <dbReference type="Proteomes" id="UP001597063"/>
    </source>
</evidence>
<dbReference type="Pfam" id="PF04542">
    <property type="entry name" value="Sigma70_r2"/>
    <property type="match status" value="1"/>
</dbReference>
<dbReference type="InterPro" id="IPR050239">
    <property type="entry name" value="Sigma-70_RNA_pol_init_factors"/>
</dbReference>
<gene>
    <name evidence="9" type="ORF">ACFQZM_26070</name>
</gene>
<keyword evidence="4 5" id="KW-0804">Transcription</keyword>
<dbReference type="Gene3D" id="1.10.10.10">
    <property type="entry name" value="Winged helix-like DNA-binding domain superfamily/Winged helix DNA-binding domain"/>
    <property type="match status" value="2"/>
</dbReference>
<evidence type="ECO:0000313" key="9">
    <source>
        <dbReference type="EMBL" id="MFD0687986.1"/>
    </source>
</evidence>
<feature type="region of interest" description="Disordered" evidence="6">
    <location>
        <begin position="39"/>
        <end position="72"/>
    </location>
</feature>
<dbReference type="InterPro" id="IPR007627">
    <property type="entry name" value="RNA_pol_sigma70_r2"/>
</dbReference>
<dbReference type="PROSITE" id="PS00716">
    <property type="entry name" value="SIGMA70_2"/>
    <property type="match status" value="1"/>
</dbReference>
<protein>
    <recommendedName>
        <fullName evidence="5">RNA polymerase sigma factor</fullName>
    </recommendedName>
</protein>
<organism evidence="9 10">
    <name type="scientific">Actinomadura fibrosa</name>
    <dbReference type="NCBI Taxonomy" id="111802"/>
    <lineage>
        <taxon>Bacteria</taxon>
        <taxon>Bacillati</taxon>
        <taxon>Actinomycetota</taxon>
        <taxon>Actinomycetes</taxon>
        <taxon>Streptosporangiales</taxon>
        <taxon>Thermomonosporaceae</taxon>
        <taxon>Actinomadura</taxon>
    </lineage>
</organism>
<comment type="function">
    <text evidence="5">Sigma factors are initiation factors that promote the attachment of RNA polymerase to specific initiation sites and are then released.</text>
</comment>
<keyword evidence="1 5" id="KW-0805">Transcription regulation</keyword>
<feature type="domain" description="RNA polymerase sigma-70" evidence="8">
    <location>
        <begin position="339"/>
        <end position="365"/>
    </location>
</feature>
<evidence type="ECO:0000256" key="5">
    <source>
        <dbReference type="RuleBase" id="RU362124"/>
    </source>
</evidence>
<dbReference type="PANTHER" id="PTHR30603:SF59">
    <property type="entry name" value="RNA POLYMERASE PRINCIPAL SIGMA FACTOR HRDA"/>
    <property type="match status" value="1"/>
</dbReference>
<dbReference type="Proteomes" id="UP001597063">
    <property type="component" value="Unassembled WGS sequence"/>
</dbReference>
<keyword evidence="2 5" id="KW-0731">Sigma factor</keyword>
<comment type="caution">
    <text evidence="9">The sequence shown here is derived from an EMBL/GenBank/DDBJ whole genome shotgun (WGS) entry which is preliminary data.</text>
</comment>
<dbReference type="PANTHER" id="PTHR30603">
    <property type="entry name" value="RNA POLYMERASE SIGMA FACTOR RPO"/>
    <property type="match status" value="1"/>
</dbReference>
<name>A0ABW2XUN5_9ACTN</name>
<dbReference type="PROSITE" id="PS00715">
    <property type="entry name" value="SIGMA70_1"/>
    <property type="match status" value="1"/>
</dbReference>
<dbReference type="CDD" id="cd06171">
    <property type="entry name" value="Sigma70_r4"/>
    <property type="match status" value="1"/>
</dbReference>
<dbReference type="InterPro" id="IPR000943">
    <property type="entry name" value="RNA_pol_sigma70"/>
</dbReference>
<dbReference type="PRINTS" id="PR00046">
    <property type="entry name" value="SIGMA70FCT"/>
</dbReference>
<dbReference type="EMBL" id="JBHTGP010000013">
    <property type="protein sequence ID" value="MFD0687986.1"/>
    <property type="molecule type" value="Genomic_DNA"/>
</dbReference>
<evidence type="ECO:0000256" key="3">
    <source>
        <dbReference type="ARBA" id="ARBA00023125"/>
    </source>
</evidence>
<evidence type="ECO:0000256" key="1">
    <source>
        <dbReference type="ARBA" id="ARBA00023015"/>
    </source>
</evidence>
<dbReference type="InterPro" id="IPR013325">
    <property type="entry name" value="RNA_pol_sigma_r2"/>
</dbReference>
<sequence>MSSDTVRPEVERLLIKAGITIEEDLVPEPAPVMVKLVATPPGVDTPGGESTDPTKVEIDEEGPEFTEEKPRGEPRLIGRSETEMAIAAARRRIAADRLVADRARILLNAQQEVGLAFLIRGEANRPLEQGDFAKLTGEAREAAECLCLHNQRLLHSVAQKYPQTGMTYEDIVQHGAVGLIRAVELFDPSQGNKFSTYAMWWVRQSITRGIAKEARLIRLPVHMVERQRMVWKQRALLTYDGQTPSLASLARTCELEEEAVMECLRLGPPDLLSLDMKIGDGEATLADVLDIDDPRQDPEQEVTFGFLQEQIRAVLDTLTEREAGVISMRFGLVDDNPKTLDEIGKVYGVTRERIRQIESKALERLRHPSRSRALRPYYYAGGRKPKLSSDEVE</sequence>
<reference evidence="10" key="1">
    <citation type="journal article" date="2019" name="Int. J. Syst. Evol. Microbiol.">
        <title>The Global Catalogue of Microorganisms (GCM) 10K type strain sequencing project: providing services to taxonomists for standard genome sequencing and annotation.</title>
        <authorList>
            <consortium name="The Broad Institute Genomics Platform"/>
            <consortium name="The Broad Institute Genome Sequencing Center for Infectious Disease"/>
            <person name="Wu L."/>
            <person name="Ma J."/>
        </authorList>
    </citation>
    <scope>NUCLEOTIDE SEQUENCE [LARGE SCALE GENOMIC DNA]</scope>
    <source>
        <strain evidence="10">JCM 9371</strain>
    </source>
</reference>
<comment type="similarity">
    <text evidence="5">Belongs to the sigma-70 factor family.</text>
</comment>
<dbReference type="Gene3D" id="1.10.601.10">
    <property type="entry name" value="RNA Polymerase Primary Sigma Factor"/>
    <property type="match status" value="1"/>
</dbReference>
<dbReference type="NCBIfam" id="TIGR02937">
    <property type="entry name" value="sigma70-ECF"/>
    <property type="match status" value="1"/>
</dbReference>
<dbReference type="Pfam" id="PF04545">
    <property type="entry name" value="Sigma70_r4"/>
    <property type="match status" value="1"/>
</dbReference>
<proteinExistence type="inferred from homology"/>
<keyword evidence="10" id="KW-1185">Reference proteome</keyword>
<evidence type="ECO:0000259" key="7">
    <source>
        <dbReference type="PROSITE" id="PS00715"/>
    </source>
</evidence>
<dbReference type="SUPFAM" id="SSF88946">
    <property type="entry name" value="Sigma2 domain of RNA polymerase sigma factors"/>
    <property type="match status" value="1"/>
</dbReference>
<evidence type="ECO:0000259" key="8">
    <source>
        <dbReference type="PROSITE" id="PS00716"/>
    </source>
</evidence>
<dbReference type="InterPro" id="IPR014284">
    <property type="entry name" value="RNA_pol_sigma-70_dom"/>
</dbReference>
<dbReference type="InterPro" id="IPR007630">
    <property type="entry name" value="RNA_pol_sigma70_r4"/>
</dbReference>
<dbReference type="InterPro" id="IPR013324">
    <property type="entry name" value="RNA_pol_sigma_r3/r4-like"/>
</dbReference>
<dbReference type="RefSeq" id="WP_165502741.1">
    <property type="nucleotide sequence ID" value="NZ_CAACUY010000015.1"/>
</dbReference>
<evidence type="ECO:0000256" key="4">
    <source>
        <dbReference type="ARBA" id="ARBA00023163"/>
    </source>
</evidence>
<accession>A0ABW2XUN5</accession>
<evidence type="ECO:0000256" key="2">
    <source>
        <dbReference type="ARBA" id="ARBA00023082"/>
    </source>
</evidence>
<dbReference type="InterPro" id="IPR036388">
    <property type="entry name" value="WH-like_DNA-bd_sf"/>
</dbReference>
<feature type="domain" description="RNA polymerase sigma-70" evidence="7">
    <location>
        <begin position="170"/>
        <end position="183"/>
    </location>
</feature>
<keyword evidence="3 5" id="KW-0238">DNA-binding</keyword>
<dbReference type="SUPFAM" id="SSF88659">
    <property type="entry name" value="Sigma3 and sigma4 domains of RNA polymerase sigma factors"/>
    <property type="match status" value="1"/>
</dbReference>